<keyword evidence="2" id="KW-1185">Reference proteome</keyword>
<evidence type="ECO:0000313" key="1">
    <source>
        <dbReference type="EMBL" id="KAH7656795.1"/>
    </source>
</evidence>
<sequence length="137" mass="15721">AGKLASRKFSEILPNFSSTSRVQITEALQLHMGGQLGHANQVEVQKHSKLRIDLQGRYLEKITDEHCDFGGNCKPNKFCYPRKQNPFQKMVESKMNEQENYEAISSFSGIGSPEEEVQISNKRPRMTNYYTHQNIIN</sequence>
<reference evidence="2" key="1">
    <citation type="journal article" date="2022" name="Nat. Commun.">
        <title>Chromosome evolution and the genetic basis of agronomically important traits in greater yam.</title>
        <authorList>
            <person name="Bredeson J.V."/>
            <person name="Lyons J.B."/>
            <person name="Oniyinde I.O."/>
            <person name="Okereke N.R."/>
            <person name="Kolade O."/>
            <person name="Nnabue I."/>
            <person name="Nwadili C.O."/>
            <person name="Hribova E."/>
            <person name="Parker M."/>
            <person name="Nwogha J."/>
            <person name="Shu S."/>
            <person name="Carlson J."/>
            <person name="Kariba R."/>
            <person name="Muthemba S."/>
            <person name="Knop K."/>
            <person name="Barton G.J."/>
            <person name="Sherwood A.V."/>
            <person name="Lopez-Montes A."/>
            <person name="Asiedu R."/>
            <person name="Jamnadass R."/>
            <person name="Muchugi A."/>
            <person name="Goodstein D."/>
            <person name="Egesi C.N."/>
            <person name="Featherston J."/>
            <person name="Asfaw A."/>
            <person name="Simpson G.G."/>
            <person name="Dolezel J."/>
            <person name="Hendre P.S."/>
            <person name="Van Deynze A."/>
            <person name="Kumar P.L."/>
            <person name="Obidiegwu J.E."/>
            <person name="Bhattacharjee R."/>
            <person name="Rokhsar D.S."/>
        </authorList>
    </citation>
    <scope>NUCLEOTIDE SEQUENCE [LARGE SCALE GENOMIC DNA]</scope>
    <source>
        <strain evidence="2">cv. TDa95/00328</strain>
    </source>
</reference>
<evidence type="ECO:0000313" key="2">
    <source>
        <dbReference type="Proteomes" id="UP000827976"/>
    </source>
</evidence>
<dbReference type="Proteomes" id="UP000827976">
    <property type="component" value="Chromosome 18"/>
</dbReference>
<gene>
    <name evidence="1" type="ORF">IHE45_18G096700</name>
</gene>
<dbReference type="EMBL" id="CM037028">
    <property type="protein sequence ID" value="KAH7656795.1"/>
    <property type="molecule type" value="Genomic_DNA"/>
</dbReference>
<organism evidence="1 2">
    <name type="scientific">Dioscorea alata</name>
    <name type="common">Purple yam</name>
    <dbReference type="NCBI Taxonomy" id="55571"/>
    <lineage>
        <taxon>Eukaryota</taxon>
        <taxon>Viridiplantae</taxon>
        <taxon>Streptophyta</taxon>
        <taxon>Embryophyta</taxon>
        <taxon>Tracheophyta</taxon>
        <taxon>Spermatophyta</taxon>
        <taxon>Magnoliopsida</taxon>
        <taxon>Liliopsida</taxon>
        <taxon>Dioscoreales</taxon>
        <taxon>Dioscoreaceae</taxon>
        <taxon>Dioscorea</taxon>
    </lineage>
</organism>
<protein>
    <submittedName>
        <fullName evidence="1">MYB-CC type transcription factor LHEQLE-containing domain-containing protein</fullName>
    </submittedName>
</protein>
<name>A0ACB7U8Z6_DIOAL</name>
<accession>A0ACB7U8Z6</accession>
<comment type="caution">
    <text evidence="1">The sequence shown here is derived from an EMBL/GenBank/DDBJ whole genome shotgun (WGS) entry which is preliminary data.</text>
</comment>
<feature type="non-terminal residue" evidence="1">
    <location>
        <position position="1"/>
    </location>
</feature>
<proteinExistence type="predicted"/>